<evidence type="ECO:0000256" key="2">
    <source>
        <dbReference type="ARBA" id="ARBA00022833"/>
    </source>
</evidence>
<dbReference type="InterPro" id="IPR051804">
    <property type="entry name" value="Carb_Metab_Reg_Kinase/Isom"/>
</dbReference>
<dbReference type="Pfam" id="PF20511">
    <property type="entry name" value="PMI_typeI_cat"/>
    <property type="match status" value="1"/>
</dbReference>
<keyword evidence="5" id="KW-1185">Reference proteome</keyword>
<accession>A0A9X1V9E9</accession>
<dbReference type="PANTHER" id="PTHR42742">
    <property type="entry name" value="TRANSCRIPTIONAL REPRESSOR MPRA"/>
    <property type="match status" value="1"/>
</dbReference>
<keyword evidence="2" id="KW-0862">Zinc</keyword>
<evidence type="ECO:0000256" key="1">
    <source>
        <dbReference type="ARBA" id="ARBA00022723"/>
    </source>
</evidence>
<dbReference type="EMBL" id="JALBUF010000008">
    <property type="protein sequence ID" value="MCI0184041.1"/>
    <property type="molecule type" value="Genomic_DNA"/>
</dbReference>
<comment type="caution">
    <text evidence="4">The sequence shown here is derived from an EMBL/GenBank/DDBJ whole genome shotgun (WGS) entry which is preliminary data.</text>
</comment>
<keyword evidence="1" id="KW-0479">Metal-binding</keyword>
<dbReference type="Proteomes" id="UP001139263">
    <property type="component" value="Unassembled WGS sequence"/>
</dbReference>
<dbReference type="CDD" id="cd07010">
    <property type="entry name" value="cupin_PMI_type_I_N_bac"/>
    <property type="match status" value="1"/>
</dbReference>
<reference evidence="4" key="1">
    <citation type="submission" date="2022-03" db="EMBL/GenBank/DDBJ databases">
        <title>Draft Genome Sequence of Firmicute Strain S0AB, a Heterotrophic Iron/Sulfur-Oxidizing Extreme Acidophile.</title>
        <authorList>
            <person name="Vergara E."/>
            <person name="Pakostova E."/>
            <person name="Johnson D.B."/>
            <person name="Holmes D.S."/>
        </authorList>
    </citation>
    <scope>NUCLEOTIDE SEQUENCE</scope>
    <source>
        <strain evidence="4">S0AB</strain>
    </source>
</reference>
<dbReference type="InterPro" id="IPR046457">
    <property type="entry name" value="PMI_typeI_cat"/>
</dbReference>
<sequence length="338" mass="37853">MFTPVKFSAIPVKRMWGGHVLKSQFHTSIDEPIGEYWVLSGHPSATSMITEGAFAGLSLQELIEAYPQAYLGASPQPRFPLLIKYLEASLHLSVQVHPDDAYAQLHEGDFGKTEAWYVLDAGPEKKICYGHHFSCREDYTNAVKNADVLSHLSYRTIENGDVVYVPSGTLHALLAHTTVIEIQQTSDVTYRVYDWERVDEAGKERMLHVDAAAEVLHYTETTSNSIPVKASNQTHSRMRTRLNCPYFTIDEIVCDPLSNEDDLFTASSKQCITLKRGNIQNPDILICVHGHTELTYSADNGELATLSLSPGELILIPATLDEYELSCTLRTVLLRVYY</sequence>
<dbReference type="InterPro" id="IPR011051">
    <property type="entry name" value="RmlC_Cupin_sf"/>
</dbReference>
<dbReference type="AlphaFoldDB" id="A0A9X1V9E9"/>
<dbReference type="Gene3D" id="2.60.120.10">
    <property type="entry name" value="Jelly Rolls"/>
    <property type="match status" value="2"/>
</dbReference>
<dbReference type="InterPro" id="IPR014710">
    <property type="entry name" value="RmlC-like_jellyroll"/>
</dbReference>
<dbReference type="SUPFAM" id="SSF51182">
    <property type="entry name" value="RmlC-like cupins"/>
    <property type="match status" value="1"/>
</dbReference>
<organism evidence="4 5">
    <name type="scientific">Sulfoacidibacillus ferrooxidans</name>
    <dbReference type="NCBI Taxonomy" id="2005001"/>
    <lineage>
        <taxon>Bacteria</taxon>
        <taxon>Bacillati</taxon>
        <taxon>Bacillota</taxon>
        <taxon>Bacilli</taxon>
        <taxon>Bacillales</taxon>
        <taxon>Alicyclobacillaceae</taxon>
        <taxon>Sulfoacidibacillus</taxon>
    </lineage>
</organism>
<dbReference type="PANTHER" id="PTHR42742:SF3">
    <property type="entry name" value="FRUCTOKINASE"/>
    <property type="match status" value="1"/>
</dbReference>
<dbReference type="GO" id="GO:0004476">
    <property type="term" value="F:mannose-6-phosphate isomerase activity"/>
    <property type="evidence" value="ECO:0007669"/>
    <property type="project" value="InterPro"/>
</dbReference>
<name>A0A9X1V9E9_9BACL</name>
<dbReference type="RefSeq" id="WP_241715225.1">
    <property type="nucleotide sequence ID" value="NZ_JALBUF010000008.1"/>
</dbReference>
<proteinExistence type="predicted"/>
<protein>
    <recommendedName>
        <fullName evidence="3">Phosphomannose isomerase type I catalytic domain-containing protein</fullName>
    </recommendedName>
</protein>
<evidence type="ECO:0000313" key="4">
    <source>
        <dbReference type="EMBL" id="MCI0184041.1"/>
    </source>
</evidence>
<feature type="domain" description="Phosphomannose isomerase type I catalytic" evidence="3">
    <location>
        <begin position="15"/>
        <end position="107"/>
    </location>
</feature>
<evidence type="ECO:0000313" key="5">
    <source>
        <dbReference type="Proteomes" id="UP001139263"/>
    </source>
</evidence>
<evidence type="ECO:0000259" key="3">
    <source>
        <dbReference type="Pfam" id="PF20511"/>
    </source>
</evidence>
<gene>
    <name evidence="4" type="ORF">MM817_02336</name>
</gene>
<dbReference type="GO" id="GO:0008270">
    <property type="term" value="F:zinc ion binding"/>
    <property type="evidence" value="ECO:0007669"/>
    <property type="project" value="InterPro"/>
</dbReference>